<feature type="compositionally biased region" description="Polar residues" evidence="1">
    <location>
        <begin position="451"/>
        <end position="466"/>
    </location>
</feature>
<feature type="compositionally biased region" description="Polar residues" evidence="1">
    <location>
        <begin position="646"/>
        <end position="656"/>
    </location>
</feature>
<evidence type="ECO:0000313" key="6">
    <source>
        <dbReference type="Proteomes" id="UP000011087"/>
    </source>
</evidence>
<feature type="compositionally biased region" description="Polar residues" evidence="1">
    <location>
        <begin position="301"/>
        <end position="313"/>
    </location>
</feature>
<protein>
    <recommendedName>
        <fullName evidence="7">PDZ domain-containing protein</fullName>
    </recommendedName>
</protein>
<dbReference type="PANTHER" id="PTHR32060">
    <property type="entry name" value="TAIL-SPECIFIC PROTEASE"/>
    <property type="match status" value="1"/>
</dbReference>
<feature type="domain" description="C-CAP/cofactor C-like" evidence="3">
    <location>
        <begin position="25"/>
        <end position="160"/>
    </location>
</feature>
<reference evidence="5" key="3">
    <citation type="submission" date="2015-06" db="UniProtKB">
        <authorList>
            <consortium name="EnsemblProtists"/>
        </authorList>
    </citation>
    <scope>IDENTIFICATION</scope>
</reference>
<name>L1K258_GUITC</name>
<organism evidence="4">
    <name type="scientific">Guillardia theta (strain CCMP2712)</name>
    <name type="common">Cryptophyte</name>
    <dbReference type="NCBI Taxonomy" id="905079"/>
    <lineage>
        <taxon>Eukaryota</taxon>
        <taxon>Cryptophyceae</taxon>
        <taxon>Pyrenomonadales</taxon>
        <taxon>Geminigeraceae</taxon>
        <taxon>Guillardia</taxon>
    </lineage>
</organism>
<feature type="compositionally biased region" description="Polar residues" evidence="1">
    <location>
        <begin position="1008"/>
        <end position="1017"/>
    </location>
</feature>
<dbReference type="GO" id="GO:0004175">
    <property type="term" value="F:endopeptidase activity"/>
    <property type="evidence" value="ECO:0007669"/>
    <property type="project" value="TreeGrafter"/>
</dbReference>
<dbReference type="OrthoDB" id="8055574at2759"/>
<feature type="compositionally biased region" description="Low complexity" evidence="1">
    <location>
        <begin position="695"/>
        <end position="707"/>
    </location>
</feature>
<dbReference type="EMBL" id="JH992967">
    <property type="protein sequence ID" value="EKX54453.1"/>
    <property type="molecule type" value="Genomic_DNA"/>
</dbReference>
<evidence type="ECO:0000259" key="3">
    <source>
        <dbReference type="PROSITE" id="PS51329"/>
    </source>
</evidence>
<dbReference type="InterPro" id="IPR006599">
    <property type="entry name" value="CARP_motif"/>
</dbReference>
<accession>L1K258</accession>
<reference evidence="4 6" key="1">
    <citation type="journal article" date="2012" name="Nature">
        <title>Algal genomes reveal evolutionary mosaicism and the fate of nucleomorphs.</title>
        <authorList>
            <consortium name="DOE Joint Genome Institute"/>
            <person name="Curtis B.A."/>
            <person name="Tanifuji G."/>
            <person name="Burki F."/>
            <person name="Gruber A."/>
            <person name="Irimia M."/>
            <person name="Maruyama S."/>
            <person name="Arias M.C."/>
            <person name="Ball S.G."/>
            <person name="Gile G.H."/>
            <person name="Hirakawa Y."/>
            <person name="Hopkins J.F."/>
            <person name="Kuo A."/>
            <person name="Rensing S.A."/>
            <person name="Schmutz J."/>
            <person name="Symeonidi A."/>
            <person name="Elias M."/>
            <person name="Eveleigh R.J."/>
            <person name="Herman E.K."/>
            <person name="Klute M.J."/>
            <person name="Nakayama T."/>
            <person name="Obornik M."/>
            <person name="Reyes-Prieto A."/>
            <person name="Armbrust E.V."/>
            <person name="Aves S.J."/>
            <person name="Beiko R.G."/>
            <person name="Coutinho P."/>
            <person name="Dacks J.B."/>
            <person name="Durnford D.G."/>
            <person name="Fast N.M."/>
            <person name="Green B.R."/>
            <person name="Grisdale C.J."/>
            <person name="Hempel F."/>
            <person name="Henrissat B."/>
            <person name="Hoppner M.P."/>
            <person name="Ishida K."/>
            <person name="Kim E."/>
            <person name="Koreny L."/>
            <person name="Kroth P.G."/>
            <person name="Liu Y."/>
            <person name="Malik S.B."/>
            <person name="Maier U.G."/>
            <person name="McRose D."/>
            <person name="Mock T."/>
            <person name="Neilson J.A."/>
            <person name="Onodera N.T."/>
            <person name="Poole A.M."/>
            <person name="Pritham E.J."/>
            <person name="Richards T.A."/>
            <person name="Rocap G."/>
            <person name="Roy S.W."/>
            <person name="Sarai C."/>
            <person name="Schaack S."/>
            <person name="Shirato S."/>
            <person name="Slamovits C.H."/>
            <person name="Spencer D.F."/>
            <person name="Suzuki S."/>
            <person name="Worden A.Z."/>
            <person name="Zauner S."/>
            <person name="Barry K."/>
            <person name="Bell C."/>
            <person name="Bharti A.K."/>
            <person name="Crow J.A."/>
            <person name="Grimwood J."/>
            <person name="Kramer R."/>
            <person name="Lindquist E."/>
            <person name="Lucas S."/>
            <person name="Salamov A."/>
            <person name="McFadden G.I."/>
            <person name="Lane C.E."/>
            <person name="Keeling P.J."/>
            <person name="Gray M.W."/>
            <person name="Grigoriev I.V."/>
            <person name="Archibald J.M."/>
        </authorList>
    </citation>
    <scope>NUCLEOTIDE SEQUENCE</scope>
    <source>
        <strain evidence="4 6">CCMP2712</strain>
    </source>
</reference>
<dbReference type="PaxDb" id="55529-EKX54453"/>
<dbReference type="GeneID" id="17310974"/>
<dbReference type="SUPFAM" id="SSF50156">
    <property type="entry name" value="PDZ domain-like"/>
    <property type="match status" value="2"/>
</dbReference>
<dbReference type="PROSITE" id="PS50106">
    <property type="entry name" value="PDZ"/>
    <property type="match status" value="2"/>
</dbReference>
<dbReference type="PANTHER" id="PTHR32060:SF30">
    <property type="entry name" value="CARBOXY-TERMINAL PROCESSING PROTEASE CTPA"/>
    <property type="match status" value="1"/>
</dbReference>
<dbReference type="SMART" id="SM00228">
    <property type="entry name" value="PDZ"/>
    <property type="match status" value="2"/>
</dbReference>
<feature type="region of interest" description="Disordered" evidence="1">
    <location>
        <begin position="1008"/>
        <end position="1029"/>
    </location>
</feature>
<evidence type="ECO:0000256" key="1">
    <source>
        <dbReference type="SAM" id="MobiDB-lite"/>
    </source>
</evidence>
<evidence type="ECO:0000313" key="5">
    <source>
        <dbReference type="EnsemblProtists" id="EKX54453"/>
    </source>
</evidence>
<dbReference type="GO" id="GO:0003779">
    <property type="term" value="F:actin binding"/>
    <property type="evidence" value="ECO:0007669"/>
    <property type="project" value="InterPro"/>
</dbReference>
<gene>
    <name evidence="4" type="ORF">GUITHDRAFT_132181</name>
</gene>
<feature type="domain" description="PDZ" evidence="2">
    <location>
        <begin position="715"/>
        <end position="787"/>
    </location>
</feature>
<keyword evidence="6" id="KW-1185">Reference proteome</keyword>
<evidence type="ECO:0008006" key="7">
    <source>
        <dbReference type="Google" id="ProtNLM"/>
    </source>
</evidence>
<dbReference type="PROSITE" id="PS51329">
    <property type="entry name" value="C_CAP_COFACTOR_C"/>
    <property type="match status" value="1"/>
</dbReference>
<sequence length="1029" mass="110091">MSVHGSQQDIDLYASGKQLPPIIAPASDGGLLVQGIQQDQNVQINLREWPNTKVTINRCSKCMIRLYGSCGEIQIVSCKDVTIMIDQVNTMASMVDCEFCNFAVAGDVPPVKLQRLQSCNVIATWDGLKEPIETHTCKGINVYALHDTSANIAVDEIFNQRDTAEVVDILDGIGLIQVAVLYQHLVRKAGIGISLQQVNDPRGGTRYRVEDLLPNAPAVLSGVQQGDILLTVDDVEVSNWSPNMVNEAVLGPIGTWCKLGLERNEQALPAPIMVLRSHELRVLKNAAENVRARATVHDKTSTNSMSYPQRSSTPPAIYQAPAPASYQAPPPASYQAPLPVDNLASPPVSYQAPLPTSYQSPSPPVSNRTPSPPASYQAPAPVSYQAPAPVSYQAPAPVSYQAPAPVSYQAPAPVSYQAPAPAPAPVSYQLPVPVSSQTPSPPASSSPKHTLLQSAGPSSLASLQPNSVKPDTYKVQVLFIEGKNLPVSPGSQVGATLSMQYPSNVPGGGRKTFASKMVPLNPSSQQAVWHEMIEVILSASELEGCLLGGTLTEMAGGAQPQSVAELAGIELSRYPAGQKIDIWCPFQDQGKPLPPNALVHFNVTLTPMSSSSSVGSAQQQAASPSSVYQEQLASTLVRDALVPEQYSPNGTSTIQPSYELHSPPTSSMPNPAADLASLAISRPAQSMPPPKKDAQVQPQVQSLPQLSSQPLATREVEIFRGASNAPGQMTGIGIVFGKSSPASYYVITSFNEGTAKQSGQVQLEDYLLAVDGVNVTDMSVDQIRSMIIGQPGTKLIPSPLISSTHAGMLPLKSTPANPRMRNPSSSPFTCPARHALLLLPLFYLRIFELRKSVRVVVEVEEEEQPPLPWPESQLEMLLVKARAKGMEVREDVTRDRRQEDELSIVETNHTRKKNGWAQMTVGEEEEEVVEEGEKESAATKPLKRISKGREPPGGGGSPPLRAPVTVTSFHMERGLEGGGVYLTSSETLPPASTLPAAWSKTKPMLSASLMSDSTNSPGALAPQLPTMKE</sequence>
<dbReference type="GO" id="GO:0007165">
    <property type="term" value="P:signal transduction"/>
    <property type="evidence" value="ECO:0007669"/>
    <property type="project" value="TreeGrafter"/>
</dbReference>
<dbReference type="HOGENOM" id="CLU_294657_0_0_1"/>
<feature type="region of interest" description="Disordered" evidence="1">
    <location>
        <begin position="293"/>
        <end position="381"/>
    </location>
</feature>
<dbReference type="InterPro" id="IPR036223">
    <property type="entry name" value="CAP_C_sf"/>
</dbReference>
<dbReference type="InterPro" id="IPR016098">
    <property type="entry name" value="CAP/MinC_C"/>
</dbReference>
<dbReference type="AlphaFoldDB" id="L1K258"/>
<feature type="region of interest" description="Disordered" evidence="1">
    <location>
        <begin position="645"/>
        <end position="707"/>
    </location>
</feature>
<dbReference type="InterPro" id="IPR001478">
    <property type="entry name" value="PDZ"/>
</dbReference>
<dbReference type="OMA" id="MAWHYNF"/>
<dbReference type="EnsemblProtists" id="EKX54453">
    <property type="protein sequence ID" value="EKX54453"/>
    <property type="gene ID" value="GUITHDRAFT_132181"/>
</dbReference>
<dbReference type="InterPro" id="IPR017901">
    <property type="entry name" value="C-CAP_CF_C-like"/>
</dbReference>
<evidence type="ECO:0000313" key="4">
    <source>
        <dbReference type="EMBL" id="EKX54453.1"/>
    </source>
</evidence>
<dbReference type="Pfam" id="PF08603">
    <property type="entry name" value="CAP_C"/>
    <property type="match status" value="1"/>
</dbReference>
<dbReference type="RefSeq" id="XP_005841433.1">
    <property type="nucleotide sequence ID" value="XM_005841376.1"/>
</dbReference>
<dbReference type="SMART" id="SM00673">
    <property type="entry name" value="CARP"/>
    <property type="match status" value="1"/>
</dbReference>
<feature type="compositionally biased region" description="Low complexity" evidence="1">
    <location>
        <begin position="314"/>
        <end position="337"/>
    </location>
</feature>
<feature type="region of interest" description="Disordered" evidence="1">
    <location>
        <begin position="927"/>
        <end position="961"/>
    </location>
</feature>
<dbReference type="Pfam" id="PF00595">
    <property type="entry name" value="PDZ"/>
    <property type="match status" value="1"/>
</dbReference>
<dbReference type="InterPro" id="IPR013912">
    <property type="entry name" value="Adenylate_cyclase-assoc_CAP_C"/>
</dbReference>
<dbReference type="Proteomes" id="UP000011087">
    <property type="component" value="Unassembled WGS sequence"/>
</dbReference>
<reference evidence="6" key="2">
    <citation type="submission" date="2012-11" db="EMBL/GenBank/DDBJ databases">
        <authorList>
            <person name="Kuo A."/>
            <person name="Curtis B.A."/>
            <person name="Tanifuji G."/>
            <person name="Burki F."/>
            <person name="Gruber A."/>
            <person name="Irimia M."/>
            <person name="Maruyama S."/>
            <person name="Arias M.C."/>
            <person name="Ball S.G."/>
            <person name="Gile G.H."/>
            <person name="Hirakawa Y."/>
            <person name="Hopkins J.F."/>
            <person name="Rensing S.A."/>
            <person name="Schmutz J."/>
            <person name="Symeonidi A."/>
            <person name="Elias M."/>
            <person name="Eveleigh R.J."/>
            <person name="Herman E.K."/>
            <person name="Klute M.J."/>
            <person name="Nakayama T."/>
            <person name="Obornik M."/>
            <person name="Reyes-Prieto A."/>
            <person name="Armbrust E.V."/>
            <person name="Aves S.J."/>
            <person name="Beiko R.G."/>
            <person name="Coutinho P."/>
            <person name="Dacks J.B."/>
            <person name="Durnford D.G."/>
            <person name="Fast N.M."/>
            <person name="Green B.R."/>
            <person name="Grisdale C."/>
            <person name="Hempe F."/>
            <person name="Henrissat B."/>
            <person name="Hoppner M.P."/>
            <person name="Ishida K.-I."/>
            <person name="Kim E."/>
            <person name="Koreny L."/>
            <person name="Kroth P.G."/>
            <person name="Liu Y."/>
            <person name="Malik S.-B."/>
            <person name="Maier U.G."/>
            <person name="McRose D."/>
            <person name="Mock T."/>
            <person name="Neilson J.A."/>
            <person name="Onodera N.T."/>
            <person name="Poole A.M."/>
            <person name="Pritham E.J."/>
            <person name="Richards T.A."/>
            <person name="Rocap G."/>
            <person name="Roy S.W."/>
            <person name="Sarai C."/>
            <person name="Schaack S."/>
            <person name="Shirato S."/>
            <person name="Slamovits C.H."/>
            <person name="Spencer D.F."/>
            <person name="Suzuki S."/>
            <person name="Worden A.Z."/>
            <person name="Zauner S."/>
            <person name="Barry K."/>
            <person name="Bell C."/>
            <person name="Bharti A.K."/>
            <person name="Crow J.A."/>
            <person name="Grimwood J."/>
            <person name="Kramer R."/>
            <person name="Lindquist E."/>
            <person name="Lucas S."/>
            <person name="Salamov A."/>
            <person name="McFadden G.I."/>
            <person name="Lane C.E."/>
            <person name="Keeling P.J."/>
            <person name="Gray M.W."/>
            <person name="Grigoriev I.V."/>
            <person name="Archibald J.M."/>
        </authorList>
    </citation>
    <scope>NUCLEOTIDE SEQUENCE</scope>
    <source>
        <strain evidence="6">CCMP2712</strain>
    </source>
</reference>
<evidence type="ECO:0000259" key="2">
    <source>
        <dbReference type="PROSITE" id="PS50106"/>
    </source>
</evidence>
<feature type="region of interest" description="Disordered" evidence="1">
    <location>
        <begin position="431"/>
        <end position="466"/>
    </location>
</feature>
<feature type="compositionally biased region" description="Polar residues" evidence="1">
    <location>
        <begin position="354"/>
        <end position="369"/>
    </location>
</feature>
<feature type="domain" description="PDZ" evidence="2">
    <location>
        <begin position="179"/>
        <end position="239"/>
    </location>
</feature>
<dbReference type="KEGG" id="gtt:GUITHDRAFT_132181"/>
<dbReference type="SUPFAM" id="SSF69340">
    <property type="entry name" value="C-terminal domain of adenylylcyclase associated protein"/>
    <property type="match status" value="1"/>
</dbReference>
<dbReference type="Gene3D" id="2.160.20.70">
    <property type="match status" value="1"/>
</dbReference>
<dbReference type="Gene3D" id="2.30.42.10">
    <property type="match status" value="2"/>
</dbReference>
<dbReference type="GO" id="GO:0007010">
    <property type="term" value="P:cytoskeleton organization"/>
    <property type="evidence" value="ECO:0007669"/>
    <property type="project" value="InterPro"/>
</dbReference>
<proteinExistence type="predicted"/>
<dbReference type="InterPro" id="IPR036034">
    <property type="entry name" value="PDZ_sf"/>
</dbReference>